<comment type="caution">
    <text evidence="1">The sequence shown here is derived from an EMBL/GenBank/DDBJ whole genome shotgun (WGS) entry which is preliminary data.</text>
</comment>
<dbReference type="Proteomes" id="UP000605986">
    <property type="component" value="Unassembled WGS sequence"/>
</dbReference>
<dbReference type="EMBL" id="JAADJG010000755">
    <property type="protein sequence ID" value="KAF4437489.1"/>
    <property type="molecule type" value="Genomic_DNA"/>
</dbReference>
<keyword evidence="2" id="KW-1185">Reference proteome</keyword>
<evidence type="ECO:0000313" key="1">
    <source>
        <dbReference type="EMBL" id="KAF4437489.1"/>
    </source>
</evidence>
<protein>
    <submittedName>
        <fullName evidence="1">Uncharacterized protein</fullName>
    </submittedName>
</protein>
<proteinExistence type="predicted"/>
<evidence type="ECO:0000313" key="2">
    <source>
        <dbReference type="Proteomes" id="UP000605986"/>
    </source>
</evidence>
<sequence length="299" mass="33594">MNQQPIKTNDLNKTTDWENKLSELAVKDVADSPPNAAHARLTSIDGTGTATLASQLKKGDGNDDTYGGFALILKDDTKFEQFEWLQFVARQLVVGGVQKTGDLVNKVNTTSYQLVDSATEITDYASPNPSPPNWASCWSVDSFTTHKSNPFFRYSYEYAISSAHKLTAIMDAPTILVGKSAPFVPKDDYQDLPGNPVAMRKELGFSEGTSRVYFTDYLMKKKDGRWHIYARFDFSLTWEDAKSKDKNKEKSNFKFRTLSATETTSMLPCHMQALSHTTTPGKKDLTPQQPWLEFRNSIE</sequence>
<accession>A0A8H4NGZ5</accession>
<dbReference type="AlphaFoldDB" id="A0A8H4NGZ5"/>
<dbReference type="OrthoDB" id="4882315at2759"/>
<name>A0A8H4NGZ5_9HYPO</name>
<reference evidence="1" key="1">
    <citation type="submission" date="2020-01" db="EMBL/GenBank/DDBJ databases">
        <title>Identification and distribution of gene clusters putatively required for synthesis of sphingolipid metabolism inhibitors in phylogenetically diverse species of the filamentous fungus Fusarium.</title>
        <authorList>
            <person name="Kim H.-S."/>
            <person name="Busman M."/>
            <person name="Brown D.W."/>
            <person name="Divon H."/>
            <person name="Uhlig S."/>
            <person name="Proctor R.H."/>
        </authorList>
    </citation>
    <scope>NUCLEOTIDE SEQUENCE</scope>
    <source>
        <strain evidence="1">NRRL 53441</strain>
    </source>
</reference>
<organism evidence="1 2">
    <name type="scientific">Fusarium austroafricanum</name>
    <dbReference type="NCBI Taxonomy" id="2364996"/>
    <lineage>
        <taxon>Eukaryota</taxon>
        <taxon>Fungi</taxon>
        <taxon>Dikarya</taxon>
        <taxon>Ascomycota</taxon>
        <taxon>Pezizomycotina</taxon>
        <taxon>Sordariomycetes</taxon>
        <taxon>Hypocreomycetidae</taxon>
        <taxon>Hypocreales</taxon>
        <taxon>Nectriaceae</taxon>
        <taxon>Fusarium</taxon>
        <taxon>Fusarium concolor species complex</taxon>
    </lineage>
</organism>
<gene>
    <name evidence="1" type="ORF">F53441_13026</name>
</gene>